<feature type="compositionally biased region" description="Acidic residues" evidence="1">
    <location>
        <begin position="375"/>
        <end position="392"/>
    </location>
</feature>
<dbReference type="EMBL" id="QPFP01000032">
    <property type="protein sequence ID" value="TEB28488.1"/>
    <property type="molecule type" value="Genomic_DNA"/>
</dbReference>
<evidence type="ECO:0000313" key="2">
    <source>
        <dbReference type="EMBL" id="TEB28488.1"/>
    </source>
</evidence>
<evidence type="ECO:0000313" key="3">
    <source>
        <dbReference type="Proteomes" id="UP000298030"/>
    </source>
</evidence>
<organism evidence="2 3">
    <name type="scientific">Coprinellus micaceus</name>
    <name type="common">Glistening ink-cap mushroom</name>
    <name type="synonym">Coprinus micaceus</name>
    <dbReference type="NCBI Taxonomy" id="71717"/>
    <lineage>
        <taxon>Eukaryota</taxon>
        <taxon>Fungi</taxon>
        <taxon>Dikarya</taxon>
        <taxon>Basidiomycota</taxon>
        <taxon>Agaricomycotina</taxon>
        <taxon>Agaricomycetes</taxon>
        <taxon>Agaricomycetidae</taxon>
        <taxon>Agaricales</taxon>
        <taxon>Agaricineae</taxon>
        <taxon>Psathyrellaceae</taxon>
        <taxon>Coprinellus</taxon>
    </lineage>
</organism>
<proteinExistence type="predicted"/>
<dbReference type="Proteomes" id="UP000298030">
    <property type="component" value="Unassembled WGS sequence"/>
</dbReference>
<accession>A0A4Y7T3I9</accession>
<keyword evidence="3" id="KW-1185">Reference proteome</keyword>
<sequence length="413" mass="46476">MGELCEFAASYLVKQLLRGIRLDHLSLYCPSSACLAWITKRLNVYNAAGAGALTSWDTLRSLRIAINSEWDTEREDSETQQAINEMLRTLPPVTSLHIHLPEFKHHIHPNNPGSVPHKIKLPNSSLARLTRLTFDCDWHYRTVLDTIRPCLDLAVLTLHLKTSTLGYNPASNSPSAFSPDPVKDIHLPQLKVLRLRQANPIALRILRHFDTPLLAELDLSFKFAGFSWDTASAPRECHWQDHIIPYITKSNCQTTVRRLRLHGVTTSCSILQELVMTCFPWITDLTLDCSRIQGQSTVLDLEHLTTSKGFSDNVPQLRTINLIRSVPSFHRDSPLSKSCTTPESQIPFAGSGGPRATPPKPRIITIGRGQVDPPQLEDYDTDPISDPEDEFDSWDFNLGVRGSSLHTLEHDYL</sequence>
<protein>
    <recommendedName>
        <fullName evidence="4">F-box domain-containing protein</fullName>
    </recommendedName>
</protein>
<reference evidence="2 3" key="1">
    <citation type="journal article" date="2019" name="Nat. Ecol. Evol.">
        <title>Megaphylogeny resolves global patterns of mushroom evolution.</title>
        <authorList>
            <person name="Varga T."/>
            <person name="Krizsan K."/>
            <person name="Foldi C."/>
            <person name="Dima B."/>
            <person name="Sanchez-Garcia M."/>
            <person name="Sanchez-Ramirez S."/>
            <person name="Szollosi G.J."/>
            <person name="Szarkandi J.G."/>
            <person name="Papp V."/>
            <person name="Albert L."/>
            <person name="Andreopoulos W."/>
            <person name="Angelini C."/>
            <person name="Antonin V."/>
            <person name="Barry K.W."/>
            <person name="Bougher N.L."/>
            <person name="Buchanan P."/>
            <person name="Buyck B."/>
            <person name="Bense V."/>
            <person name="Catcheside P."/>
            <person name="Chovatia M."/>
            <person name="Cooper J."/>
            <person name="Damon W."/>
            <person name="Desjardin D."/>
            <person name="Finy P."/>
            <person name="Geml J."/>
            <person name="Haridas S."/>
            <person name="Hughes K."/>
            <person name="Justo A."/>
            <person name="Karasinski D."/>
            <person name="Kautmanova I."/>
            <person name="Kiss B."/>
            <person name="Kocsube S."/>
            <person name="Kotiranta H."/>
            <person name="LaButti K.M."/>
            <person name="Lechner B.E."/>
            <person name="Liimatainen K."/>
            <person name="Lipzen A."/>
            <person name="Lukacs Z."/>
            <person name="Mihaltcheva S."/>
            <person name="Morgado L.N."/>
            <person name="Niskanen T."/>
            <person name="Noordeloos M.E."/>
            <person name="Ohm R.A."/>
            <person name="Ortiz-Santana B."/>
            <person name="Ovrebo C."/>
            <person name="Racz N."/>
            <person name="Riley R."/>
            <person name="Savchenko A."/>
            <person name="Shiryaev A."/>
            <person name="Soop K."/>
            <person name="Spirin V."/>
            <person name="Szebenyi C."/>
            <person name="Tomsovsky M."/>
            <person name="Tulloss R.E."/>
            <person name="Uehling J."/>
            <person name="Grigoriev I.V."/>
            <person name="Vagvolgyi C."/>
            <person name="Papp T."/>
            <person name="Martin F.M."/>
            <person name="Miettinen O."/>
            <person name="Hibbett D.S."/>
            <person name="Nagy L.G."/>
        </authorList>
    </citation>
    <scope>NUCLEOTIDE SEQUENCE [LARGE SCALE GENOMIC DNA]</scope>
    <source>
        <strain evidence="2 3">FP101781</strain>
    </source>
</reference>
<feature type="compositionally biased region" description="Polar residues" evidence="1">
    <location>
        <begin position="335"/>
        <end position="344"/>
    </location>
</feature>
<name>A0A4Y7T3I9_COPMI</name>
<gene>
    <name evidence="2" type="ORF">FA13DRAFT_794284</name>
</gene>
<evidence type="ECO:0008006" key="4">
    <source>
        <dbReference type="Google" id="ProtNLM"/>
    </source>
</evidence>
<evidence type="ECO:0000256" key="1">
    <source>
        <dbReference type="SAM" id="MobiDB-lite"/>
    </source>
</evidence>
<feature type="region of interest" description="Disordered" evidence="1">
    <location>
        <begin position="331"/>
        <end position="392"/>
    </location>
</feature>
<comment type="caution">
    <text evidence="2">The sequence shown here is derived from an EMBL/GenBank/DDBJ whole genome shotgun (WGS) entry which is preliminary data.</text>
</comment>
<dbReference type="AlphaFoldDB" id="A0A4Y7T3I9"/>